<evidence type="ECO:0000256" key="1">
    <source>
        <dbReference type="ARBA" id="ARBA00004496"/>
    </source>
</evidence>
<keyword evidence="13" id="KW-1185">Reference proteome</keyword>
<evidence type="ECO:0000256" key="7">
    <source>
        <dbReference type="ARBA" id="ARBA00023163"/>
    </source>
</evidence>
<evidence type="ECO:0000259" key="10">
    <source>
        <dbReference type="PROSITE" id="PS01124"/>
    </source>
</evidence>
<dbReference type="GO" id="GO:0005737">
    <property type="term" value="C:cytoplasm"/>
    <property type="evidence" value="ECO:0007669"/>
    <property type="project" value="UniProtKB-SubCell"/>
</dbReference>
<dbReference type="InterPro" id="IPR018062">
    <property type="entry name" value="HTH_AraC-typ_CS"/>
</dbReference>
<evidence type="ECO:0000256" key="2">
    <source>
        <dbReference type="ARBA" id="ARBA00022490"/>
    </source>
</evidence>
<dbReference type="GO" id="GO:0000160">
    <property type="term" value="P:phosphorelay signal transduction system"/>
    <property type="evidence" value="ECO:0007669"/>
    <property type="project" value="UniProtKB-KW"/>
</dbReference>
<evidence type="ECO:0000256" key="5">
    <source>
        <dbReference type="ARBA" id="ARBA00023015"/>
    </source>
</evidence>
<dbReference type="SUPFAM" id="SSF52172">
    <property type="entry name" value="CheY-like"/>
    <property type="match status" value="1"/>
</dbReference>
<evidence type="ECO:0000256" key="9">
    <source>
        <dbReference type="SAM" id="MobiDB-lite"/>
    </source>
</evidence>
<sequence length="579" mass="64610">MYKILLVDDEKLELNAIANYIRWEDMGIVVAGTAKNGREALQAMEACKPDIILTDVRMPIMNGLEFASKAKQLDKNVKIVFLSGHDEFQYIKSALAIEAMGYLLKPVDTAELTQLMQRVILKCQEDKQLSESAEATKEKLVRSLAAEQDEELRREWVKRIAMLPHPLPTIGRFRVCCCSLDAIDPGLPALETPMPVPLPAGPAALTGKQRQAILSLTEAKLAVMHLPSYVWAVDELRFCALSYVVDDAEDVGLPALMEELVEEAGNRFGVVLSVGISRLGRYLEELHERFGEAREANGDKFYSGTGRVIRYAAHAPAAPASALHVLDIAEQLNDAIAHLQTEQAEAILSGYFGAFAANRTSRDAIIAGTMQLISEVERKFAPLFEARAEQRAEQRPGQRSEQHDGQRSEQHDGQRSEQHDGQRAAPPAGHGESPLGIDWKTITEPGSVERLHAYLLAWCGGIMTVIRDRDHDKNLNVVHQIAAMIHARYGEALTVDDLAAKVYLTPNYIRTLFKQKTGETILEYMTKVRIERASELLNDKSLKIHEVARAAGYENVSYFCSLFQKHRGVTPNEYRKKYL</sequence>
<dbReference type="PRINTS" id="PR00032">
    <property type="entry name" value="HTHARAC"/>
</dbReference>
<dbReference type="InterPro" id="IPR001789">
    <property type="entry name" value="Sig_transdc_resp-reg_receiver"/>
</dbReference>
<evidence type="ECO:0000313" key="13">
    <source>
        <dbReference type="Proteomes" id="UP000476064"/>
    </source>
</evidence>
<evidence type="ECO:0000259" key="11">
    <source>
        <dbReference type="PROSITE" id="PS50110"/>
    </source>
</evidence>
<evidence type="ECO:0000256" key="3">
    <source>
        <dbReference type="ARBA" id="ARBA00022553"/>
    </source>
</evidence>
<feature type="domain" description="HTH araC/xylS-type" evidence="10">
    <location>
        <begin position="479"/>
        <end position="577"/>
    </location>
</feature>
<dbReference type="SMART" id="SM00342">
    <property type="entry name" value="HTH_ARAC"/>
    <property type="match status" value="1"/>
</dbReference>
<dbReference type="InterPro" id="IPR018060">
    <property type="entry name" value="HTH_AraC"/>
</dbReference>
<dbReference type="Pfam" id="PF12833">
    <property type="entry name" value="HTH_18"/>
    <property type="match status" value="1"/>
</dbReference>
<dbReference type="InterPro" id="IPR020449">
    <property type="entry name" value="Tscrpt_reg_AraC-type_HTH"/>
</dbReference>
<dbReference type="CDD" id="cd17536">
    <property type="entry name" value="REC_YesN-like"/>
    <property type="match status" value="1"/>
</dbReference>
<organism evidence="12 13">
    <name type="scientific">Paenibacillus lycopersici</name>
    <dbReference type="NCBI Taxonomy" id="2704462"/>
    <lineage>
        <taxon>Bacteria</taxon>
        <taxon>Bacillati</taxon>
        <taxon>Bacillota</taxon>
        <taxon>Bacilli</taxon>
        <taxon>Bacillales</taxon>
        <taxon>Paenibacillaceae</taxon>
        <taxon>Paenibacillus</taxon>
    </lineage>
</organism>
<dbReference type="InterPro" id="IPR009057">
    <property type="entry name" value="Homeodomain-like_sf"/>
</dbReference>
<keyword evidence="4" id="KW-0902">Two-component regulatory system</keyword>
<evidence type="ECO:0000256" key="4">
    <source>
        <dbReference type="ARBA" id="ARBA00023012"/>
    </source>
</evidence>
<proteinExistence type="predicted"/>
<dbReference type="PROSITE" id="PS50110">
    <property type="entry name" value="RESPONSE_REGULATORY"/>
    <property type="match status" value="1"/>
</dbReference>
<keyword evidence="5" id="KW-0805">Transcription regulation</keyword>
<evidence type="ECO:0000313" key="12">
    <source>
        <dbReference type="EMBL" id="QHT62568.1"/>
    </source>
</evidence>
<reference evidence="12 13" key="1">
    <citation type="submission" date="2020-01" db="EMBL/GenBank/DDBJ databases">
        <title>Paenibacillus sp. nov., isolated from tomato rhizosphere.</title>
        <authorList>
            <person name="Weon H.-Y."/>
            <person name="Lee S.A."/>
        </authorList>
    </citation>
    <scope>NUCLEOTIDE SEQUENCE [LARGE SCALE GENOMIC DNA]</scope>
    <source>
        <strain evidence="12 13">12200R-189</strain>
    </source>
</reference>
<dbReference type="SMART" id="SM00448">
    <property type="entry name" value="REC"/>
    <property type="match status" value="1"/>
</dbReference>
<feature type="region of interest" description="Disordered" evidence="9">
    <location>
        <begin position="388"/>
        <end position="439"/>
    </location>
</feature>
<dbReference type="RefSeq" id="WP_162359000.1">
    <property type="nucleotide sequence ID" value="NZ_CP048209.1"/>
</dbReference>
<dbReference type="Gene3D" id="3.40.50.2300">
    <property type="match status" value="1"/>
</dbReference>
<keyword evidence="3 8" id="KW-0597">Phosphoprotein</keyword>
<dbReference type="GO" id="GO:0043565">
    <property type="term" value="F:sequence-specific DNA binding"/>
    <property type="evidence" value="ECO:0007669"/>
    <property type="project" value="InterPro"/>
</dbReference>
<dbReference type="EMBL" id="CP048209">
    <property type="protein sequence ID" value="QHT62568.1"/>
    <property type="molecule type" value="Genomic_DNA"/>
</dbReference>
<accession>A0A6C0FZK6</accession>
<dbReference type="InterPro" id="IPR011006">
    <property type="entry name" value="CheY-like_superfamily"/>
</dbReference>
<dbReference type="AlphaFoldDB" id="A0A6C0FZK6"/>
<feature type="modified residue" description="4-aspartylphosphate" evidence="8">
    <location>
        <position position="55"/>
    </location>
</feature>
<dbReference type="PANTHER" id="PTHR42713">
    <property type="entry name" value="HISTIDINE KINASE-RELATED"/>
    <property type="match status" value="1"/>
</dbReference>
<dbReference type="SUPFAM" id="SSF46689">
    <property type="entry name" value="Homeodomain-like"/>
    <property type="match status" value="2"/>
</dbReference>
<evidence type="ECO:0000256" key="6">
    <source>
        <dbReference type="ARBA" id="ARBA00023125"/>
    </source>
</evidence>
<comment type="subcellular location">
    <subcellularLocation>
        <location evidence="1">Cytoplasm</location>
    </subcellularLocation>
</comment>
<evidence type="ECO:0000256" key="8">
    <source>
        <dbReference type="PROSITE-ProRule" id="PRU00169"/>
    </source>
</evidence>
<dbReference type="PROSITE" id="PS00041">
    <property type="entry name" value="HTH_ARAC_FAMILY_1"/>
    <property type="match status" value="1"/>
</dbReference>
<dbReference type="InterPro" id="IPR051552">
    <property type="entry name" value="HptR"/>
</dbReference>
<dbReference type="Pfam" id="PF00072">
    <property type="entry name" value="Response_reg"/>
    <property type="match status" value="1"/>
</dbReference>
<dbReference type="KEGG" id="plyc:GXP70_23025"/>
<protein>
    <submittedName>
        <fullName evidence="12">Response regulator</fullName>
    </submittedName>
</protein>
<name>A0A6C0FZK6_9BACL</name>
<dbReference type="Gene3D" id="1.10.10.60">
    <property type="entry name" value="Homeodomain-like"/>
    <property type="match status" value="2"/>
</dbReference>
<keyword evidence="7" id="KW-0804">Transcription</keyword>
<feature type="compositionally biased region" description="Basic and acidic residues" evidence="9">
    <location>
        <begin position="388"/>
        <end position="422"/>
    </location>
</feature>
<dbReference type="PROSITE" id="PS01124">
    <property type="entry name" value="HTH_ARAC_FAMILY_2"/>
    <property type="match status" value="1"/>
</dbReference>
<dbReference type="Proteomes" id="UP000476064">
    <property type="component" value="Chromosome"/>
</dbReference>
<feature type="domain" description="Response regulatory" evidence="11">
    <location>
        <begin position="3"/>
        <end position="120"/>
    </location>
</feature>
<dbReference type="GO" id="GO:0003700">
    <property type="term" value="F:DNA-binding transcription factor activity"/>
    <property type="evidence" value="ECO:0007669"/>
    <property type="project" value="InterPro"/>
</dbReference>
<keyword evidence="6" id="KW-0238">DNA-binding</keyword>
<dbReference type="PANTHER" id="PTHR42713:SF3">
    <property type="entry name" value="TRANSCRIPTIONAL REGULATORY PROTEIN HPTR"/>
    <property type="match status" value="1"/>
</dbReference>
<keyword evidence="2" id="KW-0963">Cytoplasm</keyword>
<gene>
    <name evidence="12" type="ORF">GXP70_23025</name>
</gene>